<accession>A0AAD9G7F1</accession>
<dbReference type="Gene3D" id="1.10.1320.10">
    <property type="entry name" value="DNA-directed RNA polymerase, N-terminal domain"/>
    <property type="match status" value="1"/>
</dbReference>
<evidence type="ECO:0000259" key="10">
    <source>
        <dbReference type="SMART" id="SM01311"/>
    </source>
</evidence>
<evidence type="ECO:0000313" key="12">
    <source>
        <dbReference type="Proteomes" id="UP001195914"/>
    </source>
</evidence>
<keyword evidence="6 8" id="KW-0804">Transcription</keyword>
<dbReference type="InterPro" id="IPR037159">
    <property type="entry name" value="RNA_POL_N_sf"/>
</dbReference>
<reference evidence="11" key="1">
    <citation type="journal article" date="2014" name="Nucleic Acids Res.">
        <title>The evolutionary dynamics of variant antigen genes in Babesia reveal a history of genomic innovation underlying host-parasite interaction.</title>
        <authorList>
            <person name="Jackson A.P."/>
            <person name="Otto T.D."/>
            <person name="Darby A."/>
            <person name="Ramaprasad A."/>
            <person name="Xia D."/>
            <person name="Echaide I.E."/>
            <person name="Farber M."/>
            <person name="Gahlot S."/>
            <person name="Gamble J."/>
            <person name="Gupta D."/>
            <person name="Gupta Y."/>
            <person name="Jackson L."/>
            <person name="Malandrin L."/>
            <person name="Malas T.B."/>
            <person name="Moussa E."/>
            <person name="Nair M."/>
            <person name="Reid A.J."/>
            <person name="Sanders M."/>
            <person name="Sharma J."/>
            <person name="Tracey A."/>
            <person name="Quail M.A."/>
            <person name="Weir W."/>
            <person name="Wastling J.M."/>
            <person name="Hall N."/>
            <person name="Willadsen P."/>
            <person name="Lingelbach K."/>
            <person name="Shiels B."/>
            <person name="Tait A."/>
            <person name="Berriman M."/>
            <person name="Allred D.R."/>
            <person name="Pain A."/>
        </authorList>
    </citation>
    <scope>NUCLEOTIDE SEQUENCE</scope>
    <source>
        <strain evidence="11">1802A</strain>
    </source>
</reference>
<dbReference type="AlphaFoldDB" id="A0AAD9G7F1"/>
<comment type="catalytic activity">
    <reaction evidence="7 8">
        <text>RNA(n) + a ribonucleoside 5'-triphosphate = RNA(n+1) + diphosphate</text>
        <dbReference type="Rhea" id="RHEA:21248"/>
        <dbReference type="Rhea" id="RHEA-COMP:14527"/>
        <dbReference type="Rhea" id="RHEA-COMP:17342"/>
        <dbReference type="ChEBI" id="CHEBI:33019"/>
        <dbReference type="ChEBI" id="CHEBI:61557"/>
        <dbReference type="ChEBI" id="CHEBI:140395"/>
        <dbReference type="EC" id="2.7.7.6"/>
    </reaction>
</comment>
<evidence type="ECO:0000256" key="9">
    <source>
        <dbReference type="SAM" id="MobiDB-lite"/>
    </source>
</evidence>
<proteinExistence type="inferred from homology"/>
<organism evidence="11 12">
    <name type="scientific">Babesia divergens</name>
    <dbReference type="NCBI Taxonomy" id="32595"/>
    <lineage>
        <taxon>Eukaryota</taxon>
        <taxon>Sar</taxon>
        <taxon>Alveolata</taxon>
        <taxon>Apicomplexa</taxon>
        <taxon>Aconoidasida</taxon>
        <taxon>Piroplasmida</taxon>
        <taxon>Babesiidae</taxon>
        <taxon>Babesia</taxon>
    </lineage>
</organism>
<evidence type="ECO:0000256" key="5">
    <source>
        <dbReference type="ARBA" id="ARBA00022695"/>
    </source>
</evidence>
<dbReference type="Pfam" id="PF14700">
    <property type="entry name" value="RPOL_N"/>
    <property type="match status" value="1"/>
</dbReference>
<keyword evidence="3 8" id="KW-0240">DNA-directed RNA polymerase</keyword>
<evidence type="ECO:0000256" key="3">
    <source>
        <dbReference type="ARBA" id="ARBA00022478"/>
    </source>
</evidence>
<evidence type="ECO:0000256" key="2">
    <source>
        <dbReference type="ARBA" id="ARBA00012418"/>
    </source>
</evidence>
<dbReference type="InterPro" id="IPR043502">
    <property type="entry name" value="DNA/RNA_pol_sf"/>
</dbReference>
<evidence type="ECO:0000256" key="6">
    <source>
        <dbReference type="ARBA" id="ARBA00023163"/>
    </source>
</evidence>
<dbReference type="GO" id="GO:0034245">
    <property type="term" value="C:mitochondrial DNA-directed RNA polymerase complex"/>
    <property type="evidence" value="ECO:0007669"/>
    <property type="project" value="TreeGrafter"/>
</dbReference>
<dbReference type="InterPro" id="IPR029262">
    <property type="entry name" value="RPOL_N"/>
</dbReference>
<dbReference type="PROSITE" id="PS00489">
    <property type="entry name" value="RNA_POL_PHAGE_2"/>
    <property type="match status" value="1"/>
</dbReference>
<protein>
    <recommendedName>
        <fullName evidence="2 8">DNA-directed RNA polymerase</fullName>
        <ecNumber evidence="2 8">2.7.7.6</ecNumber>
    </recommendedName>
</protein>
<dbReference type="Proteomes" id="UP001195914">
    <property type="component" value="Unassembled WGS sequence"/>
</dbReference>
<evidence type="ECO:0000256" key="7">
    <source>
        <dbReference type="ARBA" id="ARBA00048552"/>
    </source>
</evidence>
<dbReference type="EC" id="2.7.7.6" evidence="2 8"/>
<comment type="caution">
    <text evidence="11">The sequence shown here is derived from an EMBL/GenBank/DDBJ whole genome shotgun (WGS) entry which is preliminary data.</text>
</comment>
<dbReference type="PROSITE" id="PS00900">
    <property type="entry name" value="RNA_POL_PHAGE_1"/>
    <property type="match status" value="1"/>
</dbReference>
<gene>
    <name evidence="11" type="ORF">X943_002614</name>
</gene>
<feature type="compositionally biased region" description="Polar residues" evidence="9">
    <location>
        <begin position="357"/>
        <end position="374"/>
    </location>
</feature>
<feature type="domain" description="DNA-directed RNA polymerase N-terminal" evidence="10">
    <location>
        <begin position="218"/>
        <end position="627"/>
    </location>
</feature>
<dbReference type="PANTHER" id="PTHR10102:SF0">
    <property type="entry name" value="DNA-DIRECTED RNA POLYMERASE, MITOCHONDRIAL"/>
    <property type="match status" value="1"/>
</dbReference>
<sequence>MPPPYRLYSLWLEANLNRLLHGVGSIQYITHSCRRQPHLPILCHGAVTNGLYCRHRKFYGTTSNDYPTPADLLHITGDNPCRDQRELLQRVQSAIDTHLEKILCWLRTNRQVYIRDVDPSVVHLLRNAEHFASLHGLLLCDVSPSDLENHVKSASSLRNLFSPEFIEKQKAILYRHRHLPLLRNQQQRANITHDEVAQDDVSDSDPIECIGPSYVNFKRQVLIERQSFAEALETARVEASSLMEIEKPSELPALSHTCDQWVHDIASFIERDRQSHAESVLPSILDEYTLAKATVNIALQLMCFPAYALDSKGQRGGLMRRRPQQTAGNQVLLAHAAIRLGDEIGRIYARKLAEGRPSNTRSAQDSTSNTLETTHTAEEDAISGTSAASSISDATRICDSQRIISEATDELRASSISEASRASVTSNTLSGVLEPTPQLHSDGTLTDDQKQWNNKQSAAVGGYLLHALVQSCYVQVDLTTALRQTNTFAELDPSQLCPDIHSGEDEQSTIASKRKMLSKAVSCIRQSRFDAGKVEIAAFGHKVHRHGVKVYGVLEMKECCMIHLRDAVARGLFNLSCLPMVCEPKPWTSVSSGGLALLKHYFIRTQNRPTFDVRVYDLSRVLNVVSSFGKVPWKINSTVLKVLQTLWITDAVLPVKSFLPDKTLVESDISTVSNTMERANALSEYSLFERRLRVADDFVMEPRIYFPQNIDFRGRMYPLSPHLNHMADDVCRSLLKFAEKQPLGERGFFWLKVHLSNLYGLDKVPFSERIAWVENNSSIIQQLVRDPLSEVSQSFWLRVESPFQFYAAATEYVAAVESGDPFSYLSDIPIHQDGSCNGLQHYAALGRDLNGGAAVNLLPSDKPQDVYQQVLLEVITKVRADYQGAPTSTSSSVHSKGCLAKICLEKGLLRRKIVKQTVMTICYGVTRTGAVGQIENKLKEVAALDTLGPHVLRQLSSYIAGKVLGSIKTVFTEAMSIKNWLDDISTAHNRLNLPVTWISPIGLPCEQPYCIAVTKVVRTPIQAINVAEHATSMTDKRRQKLAFPPNFVHSLDASHLMLTAESLFKREISFAAVHDSYWTHACHVDLMNAELRDQFVRMYEEPILENLYNSCNKRLRGEVIISKPPPRGKLDLNAVKSSTYFFH</sequence>
<dbReference type="Gene3D" id="1.10.287.280">
    <property type="match status" value="1"/>
</dbReference>
<comment type="similarity">
    <text evidence="1 8">Belongs to the phage and mitochondrial RNA polymerase family.</text>
</comment>
<dbReference type="InterPro" id="IPR002092">
    <property type="entry name" value="DNA-dir_Rpol_phage-type"/>
</dbReference>
<evidence type="ECO:0000256" key="1">
    <source>
        <dbReference type="ARBA" id="ARBA00009493"/>
    </source>
</evidence>
<dbReference type="SUPFAM" id="SSF56672">
    <property type="entry name" value="DNA/RNA polymerases"/>
    <property type="match status" value="1"/>
</dbReference>
<comment type="function">
    <text evidence="8">DNA-dependent RNA polymerase catalyzes the transcription of DNA into RNA using the four ribonucleoside triphosphates as substrates.</text>
</comment>
<dbReference type="GO" id="GO:0003899">
    <property type="term" value="F:DNA-directed RNA polymerase activity"/>
    <property type="evidence" value="ECO:0007669"/>
    <property type="project" value="UniProtKB-EC"/>
</dbReference>
<keyword evidence="5 8" id="KW-0548">Nucleotidyltransferase</keyword>
<reference evidence="11" key="2">
    <citation type="submission" date="2021-05" db="EMBL/GenBank/DDBJ databases">
        <authorList>
            <person name="Pain A."/>
        </authorList>
    </citation>
    <scope>NUCLEOTIDE SEQUENCE</scope>
    <source>
        <strain evidence="11">1802A</strain>
    </source>
</reference>
<evidence type="ECO:0000256" key="8">
    <source>
        <dbReference type="RuleBase" id="RU003805"/>
    </source>
</evidence>
<feature type="region of interest" description="Disordered" evidence="9">
    <location>
        <begin position="354"/>
        <end position="387"/>
    </location>
</feature>
<evidence type="ECO:0000313" key="11">
    <source>
        <dbReference type="EMBL" id="KAK1933195.1"/>
    </source>
</evidence>
<feature type="compositionally biased region" description="Low complexity" evidence="9">
    <location>
        <begin position="413"/>
        <end position="426"/>
    </location>
</feature>
<dbReference type="SMART" id="SM01311">
    <property type="entry name" value="RPOL_N"/>
    <property type="match status" value="1"/>
</dbReference>
<dbReference type="GO" id="GO:0003677">
    <property type="term" value="F:DNA binding"/>
    <property type="evidence" value="ECO:0007669"/>
    <property type="project" value="InterPro"/>
</dbReference>
<feature type="compositionally biased region" description="Polar residues" evidence="9">
    <location>
        <begin position="438"/>
        <end position="448"/>
    </location>
</feature>
<keyword evidence="12" id="KW-1185">Reference proteome</keyword>
<dbReference type="GO" id="GO:0006390">
    <property type="term" value="P:mitochondrial transcription"/>
    <property type="evidence" value="ECO:0007669"/>
    <property type="project" value="TreeGrafter"/>
</dbReference>
<dbReference type="InterPro" id="IPR046950">
    <property type="entry name" value="DNA-dir_Rpol_C_phage-type"/>
</dbReference>
<evidence type="ECO:0000256" key="4">
    <source>
        <dbReference type="ARBA" id="ARBA00022679"/>
    </source>
</evidence>
<dbReference type="EMBL" id="JAHBMH010000073">
    <property type="protein sequence ID" value="KAK1933195.1"/>
    <property type="molecule type" value="Genomic_DNA"/>
</dbReference>
<dbReference type="Gene3D" id="1.10.150.20">
    <property type="entry name" value="5' to 3' exonuclease, C-terminal subdomain"/>
    <property type="match status" value="1"/>
</dbReference>
<keyword evidence="4 8" id="KW-0808">Transferase</keyword>
<dbReference type="Pfam" id="PF00940">
    <property type="entry name" value="RNA_pol"/>
    <property type="match status" value="1"/>
</dbReference>
<name>A0AAD9G7F1_BABDI</name>
<dbReference type="PANTHER" id="PTHR10102">
    <property type="entry name" value="DNA-DIRECTED RNA POLYMERASE, MITOCHONDRIAL"/>
    <property type="match status" value="1"/>
</dbReference>
<feature type="region of interest" description="Disordered" evidence="9">
    <location>
        <begin position="412"/>
        <end position="448"/>
    </location>
</feature>